<dbReference type="PROSITE" id="PS00101">
    <property type="entry name" value="HEXAPEP_TRANSFERASES"/>
    <property type="match status" value="1"/>
</dbReference>
<dbReference type="EMBL" id="JALJEJ010000004">
    <property type="protein sequence ID" value="MCJ8210227.1"/>
    <property type="molecule type" value="Genomic_DNA"/>
</dbReference>
<dbReference type="SUPFAM" id="SSF51161">
    <property type="entry name" value="Trimeric LpxA-like enzymes"/>
    <property type="match status" value="1"/>
</dbReference>
<evidence type="ECO:0000256" key="4">
    <source>
        <dbReference type="ARBA" id="ARBA00023315"/>
    </source>
</evidence>
<dbReference type="Proteomes" id="UP001139450">
    <property type="component" value="Unassembled WGS sequence"/>
</dbReference>
<dbReference type="InterPro" id="IPR018357">
    <property type="entry name" value="Hexapep_transf_CS"/>
</dbReference>
<dbReference type="PANTHER" id="PTHR23416">
    <property type="entry name" value="SIALIC ACID SYNTHASE-RELATED"/>
    <property type="match status" value="1"/>
</dbReference>
<proteinExistence type="inferred from homology"/>
<accession>A0A9X2BBV0</accession>
<dbReference type="GO" id="GO:0008374">
    <property type="term" value="F:O-acyltransferase activity"/>
    <property type="evidence" value="ECO:0007669"/>
    <property type="project" value="TreeGrafter"/>
</dbReference>
<reference evidence="5" key="1">
    <citation type="submission" date="2022-04" db="EMBL/GenBank/DDBJ databases">
        <title>Mucilaginibacter sp. RS28 isolated from freshwater.</title>
        <authorList>
            <person name="Ko S.-R."/>
        </authorList>
    </citation>
    <scope>NUCLEOTIDE SEQUENCE</scope>
    <source>
        <strain evidence="5">RS28</strain>
    </source>
</reference>
<keyword evidence="2" id="KW-0808">Transferase</keyword>
<dbReference type="AlphaFoldDB" id="A0A9X2BBV0"/>
<dbReference type="InterPro" id="IPR001451">
    <property type="entry name" value="Hexapep"/>
</dbReference>
<evidence type="ECO:0000313" key="6">
    <source>
        <dbReference type="Proteomes" id="UP001139450"/>
    </source>
</evidence>
<comment type="caution">
    <text evidence="5">The sequence shown here is derived from an EMBL/GenBank/DDBJ whole genome shotgun (WGS) entry which is preliminary data.</text>
</comment>
<dbReference type="Gene3D" id="2.160.10.10">
    <property type="entry name" value="Hexapeptide repeat proteins"/>
    <property type="match status" value="1"/>
</dbReference>
<dbReference type="RefSeq" id="WP_245130064.1">
    <property type="nucleotide sequence ID" value="NZ_JALJEJ010000004.1"/>
</dbReference>
<evidence type="ECO:0000256" key="3">
    <source>
        <dbReference type="ARBA" id="ARBA00022737"/>
    </source>
</evidence>
<keyword evidence="4" id="KW-0012">Acyltransferase</keyword>
<dbReference type="PANTHER" id="PTHR23416:SF23">
    <property type="entry name" value="ACETYLTRANSFERASE C18B11.09C-RELATED"/>
    <property type="match status" value="1"/>
</dbReference>
<evidence type="ECO:0000313" key="5">
    <source>
        <dbReference type="EMBL" id="MCJ8210227.1"/>
    </source>
</evidence>
<name>A0A9X2BBV0_9SPHI</name>
<comment type="similarity">
    <text evidence="1">Belongs to the transferase hexapeptide repeat family.</text>
</comment>
<dbReference type="InterPro" id="IPR051159">
    <property type="entry name" value="Hexapeptide_acetyltransf"/>
</dbReference>
<gene>
    <name evidence="5" type="ORF">MUY27_10935</name>
</gene>
<keyword evidence="3" id="KW-0677">Repeat</keyword>
<evidence type="ECO:0000256" key="2">
    <source>
        <dbReference type="ARBA" id="ARBA00022679"/>
    </source>
</evidence>
<dbReference type="GO" id="GO:0005829">
    <property type="term" value="C:cytosol"/>
    <property type="evidence" value="ECO:0007669"/>
    <property type="project" value="TreeGrafter"/>
</dbReference>
<organism evidence="5 6">
    <name type="scientific">Mucilaginibacter straminoryzae</name>
    <dbReference type="NCBI Taxonomy" id="2932774"/>
    <lineage>
        <taxon>Bacteria</taxon>
        <taxon>Pseudomonadati</taxon>
        <taxon>Bacteroidota</taxon>
        <taxon>Sphingobacteriia</taxon>
        <taxon>Sphingobacteriales</taxon>
        <taxon>Sphingobacteriaceae</taxon>
        <taxon>Mucilaginibacter</taxon>
    </lineage>
</organism>
<dbReference type="Pfam" id="PF00132">
    <property type="entry name" value="Hexapep"/>
    <property type="match status" value="1"/>
</dbReference>
<keyword evidence="6" id="KW-1185">Reference proteome</keyword>
<evidence type="ECO:0000256" key="1">
    <source>
        <dbReference type="ARBA" id="ARBA00007274"/>
    </source>
</evidence>
<sequence length="181" mass="20263">MKPADKVDIHSQNSPYDSPWTVGQRMKMLLWEYVWVIFCSWTPKPLNPWRLFWLKMFGANIYGKPFVHQRARIQIPWNLTMHHLAAVGDRTNIYSLGPIVIHEAATVAQEAYICTGTHAFDRPEKNLITVPIIIESNAFIGARAFILPGVTIGNSAIVGACSVVTKNVAPNTIVRGNPARV</sequence>
<evidence type="ECO:0008006" key="7">
    <source>
        <dbReference type="Google" id="ProtNLM"/>
    </source>
</evidence>
<protein>
    <recommendedName>
        <fullName evidence="7">Colanic acid biosynthesis acetyltransferase WcaF</fullName>
    </recommendedName>
</protein>
<dbReference type="InterPro" id="IPR011004">
    <property type="entry name" value="Trimer_LpxA-like_sf"/>
</dbReference>